<evidence type="ECO:0008006" key="3">
    <source>
        <dbReference type="Google" id="ProtNLM"/>
    </source>
</evidence>
<gene>
    <name evidence="1" type="ORF">R1flu_013339</name>
</gene>
<evidence type="ECO:0000313" key="2">
    <source>
        <dbReference type="Proteomes" id="UP001605036"/>
    </source>
</evidence>
<proteinExistence type="predicted"/>
<dbReference type="InterPro" id="IPR044691">
    <property type="entry name" value="DCC1_Trx"/>
</dbReference>
<keyword evidence="2" id="KW-1185">Reference proteome</keyword>
<dbReference type="PANTHER" id="PTHR34290:SF2">
    <property type="entry name" value="OS04G0668800 PROTEIN"/>
    <property type="match status" value="1"/>
</dbReference>
<accession>A0ABD1YD14</accession>
<dbReference type="EMBL" id="JBHFFA010000004">
    <property type="protein sequence ID" value="KAL2628653.1"/>
    <property type="molecule type" value="Genomic_DNA"/>
</dbReference>
<comment type="caution">
    <text evidence="1">The sequence shown here is derived from an EMBL/GenBank/DDBJ whole genome shotgun (WGS) entry which is preliminary data.</text>
</comment>
<protein>
    <recommendedName>
        <fullName evidence="3">Thiol-disulfide oxidoreductase DCC</fullName>
    </recommendedName>
</protein>
<dbReference type="AlphaFoldDB" id="A0ABD1YD14"/>
<evidence type="ECO:0000313" key="1">
    <source>
        <dbReference type="EMBL" id="KAL2628653.1"/>
    </source>
</evidence>
<reference evidence="1 2" key="1">
    <citation type="submission" date="2024-09" db="EMBL/GenBank/DDBJ databases">
        <title>Chromosome-scale assembly of Riccia fluitans.</title>
        <authorList>
            <person name="Paukszto L."/>
            <person name="Sawicki J."/>
            <person name="Karawczyk K."/>
            <person name="Piernik-Szablinska J."/>
            <person name="Szczecinska M."/>
            <person name="Mazdziarz M."/>
        </authorList>
    </citation>
    <scope>NUCLEOTIDE SEQUENCE [LARGE SCALE GENOMIC DNA]</scope>
    <source>
        <strain evidence="1">Rf_01</strain>
        <tissue evidence="1">Aerial parts of the thallus</tissue>
    </source>
</reference>
<name>A0ABD1YD14_9MARC</name>
<dbReference type="Pfam" id="PF04134">
    <property type="entry name" value="DCC1-like"/>
    <property type="match status" value="1"/>
</dbReference>
<organism evidence="1 2">
    <name type="scientific">Riccia fluitans</name>
    <dbReference type="NCBI Taxonomy" id="41844"/>
    <lineage>
        <taxon>Eukaryota</taxon>
        <taxon>Viridiplantae</taxon>
        <taxon>Streptophyta</taxon>
        <taxon>Embryophyta</taxon>
        <taxon>Marchantiophyta</taxon>
        <taxon>Marchantiopsida</taxon>
        <taxon>Marchantiidae</taxon>
        <taxon>Marchantiales</taxon>
        <taxon>Ricciaceae</taxon>
        <taxon>Riccia</taxon>
    </lineage>
</organism>
<dbReference type="PANTHER" id="PTHR34290">
    <property type="entry name" value="SI:CH73-390P7.2"/>
    <property type="match status" value="1"/>
</dbReference>
<dbReference type="InterPro" id="IPR007263">
    <property type="entry name" value="DCC1-like"/>
</dbReference>
<sequence length="268" mass="29196">MASVSGALRPCVLPLAAFRSLPSSQRNQSAVRALHGLVRGGQGLVTAAKGNPLSTSTGSKVDQALFSAVDDISHEVFSSSSHSSRLFSAKAVVEDAPPATGEPEVICSEREDEPEEDYDNPPTWTITLLYDGDCPLCMKEVDFLRERNKTYKTLRLVDINSDSYSPEENSGITYAEAMGRIHAILRDGTVLEGVSVFKKVYEEVGLGWVYAVTSIGPIGKFADSLYELWAKYRLPITGRPPLVEVLEARRQKKAAAEECSDGCKADYD</sequence>
<dbReference type="Proteomes" id="UP001605036">
    <property type="component" value="Unassembled WGS sequence"/>
</dbReference>